<protein>
    <submittedName>
        <fullName evidence="1">Uncharacterized protein</fullName>
    </submittedName>
</protein>
<dbReference type="AlphaFoldDB" id="A0A915U0C0"/>
<proteinExistence type="predicted"/>
<dbReference type="RefSeq" id="WP_267928933.1">
    <property type="nucleotide sequence ID" value="NZ_AP024233.1"/>
</dbReference>
<keyword evidence="2" id="KW-1185">Reference proteome</keyword>
<name>A0A915U0C0_9BACT</name>
<evidence type="ECO:0000313" key="1">
    <source>
        <dbReference type="EMBL" id="BCO09059.1"/>
    </source>
</evidence>
<organism evidence="1 2">
    <name type="scientific">Desulfolithobacter dissulfuricans</name>
    <dbReference type="NCBI Taxonomy" id="2795293"/>
    <lineage>
        <taxon>Bacteria</taxon>
        <taxon>Pseudomonadati</taxon>
        <taxon>Thermodesulfobacteriota</taxon>
        <taxon>Desulfobulbia</taxon>
        <taxon>Desulfobulbales</taxon>
        <taxon>Desulfobulbaceae</taxon>
        <taxon>Desulfolithobacter</taxon>
    </lineage>
</organism>
<accession>A0A915U0C0</accession>
<dbReference type="KEGG" id="ddu:GF1_14350"/>
<reference evidence="1" key="1">
    <citation type="submission" date="2020-12" db="EMBL/GenBank/DDBJ databases">
        <title>Desulfobium dissulfuricans gen. nov., sp. nov., a novel mesophilic, sulfate-reducing bacterium isolated from a deep-sea hydrothermal vent.</title>
        <authorList>
            <person name="Hashimoto Y."/>
            <person name="Tame A."/>
            <person name="Sawayama S."/>
            <person name="Miyazaki J."/>
            <person name="Takai K."/>
            <person name="Nakagawa S."/>
        </authorList>
    </citation>
    <scope>NUCLEOTIDE SEQUENCE</scope>
    <source>
        <strain evidence="1">GF1</strain>
    </source>
</reference>
<dbReference type="EMBL" id="AP024233">
    <property type="protein sequence ID" value="BCO09059.1"/>
    <property type="molecule type" value="Genomic_DNA"/>
</dbReference>
<evidence type="ECO:0000313" key="2">
    <source>
        <dbReference type="Proteomes" id="UP001063350"/>
    </source>
</evidence>
<sequence>MAKGELLKDFVILEHIGSGLTVLPGTFLARIVSVARNRRDVEEGLRQGKEIIELTIE</sequence>
<gene>
    <name evidence="1" type="ORF">GF1_14350</name>
</gene>
<dbReference type="Proteomes" id="UP001063350">
    <property type="component" value="Chromosome"/>
</dbReference>